<dbReference type="PATRIC" id="fig|1307839.3.peg.2446"/>
<evidence type="ECO:0008006" key="3">
    <source>
        <dbReference type="Google" id="ProtNLM"/>
    </source>
</evidence>
<evidence type="ECO:0000313" key="1">
    <source>
        <dbReference type="EMBL" id="ALO15958.1"/>
    </source>
</evidence>
<dbReference type="KEGG" id="blq:L21SP5_02326"/>
<dbReference type="InterPro" id="IPR014998">
    <property type="entry name" value="DUF1848"/>
</dbReference>
<gene>
    <name evidence="1" type="ORF">L21SP5_02326</name>
</gene>
<name>A0A0S2I0Z0_9BACT</name>
<evidence type="ECO:0000313" key="2">
    <source>
        <dbReference type="Proteomes" id="UP000064893"/>
    </source>
</evidence>
<keyword evidence="2" id="KW-1185">Reference proteome</keyword>
<dbReference type="Pfam" id="PF08902">
    <property type="entry name" value="DUF1848"/>
    <property type="match status" value="1"/>
</dbReference>
<dbReference type="RefSeq" id="WP_081421512.1">
    <property type="nucleotide sequence ID" value="NZ_CP013118.1"/>
</dbReference>
<dbReference type="STRING" id="1307839.L21SP5_02326"/>
<accession>A0A0S2I0Z0</accession>
<reference evidence="1 2" key="1">
    <citation type="submission" date="2015-11" db="EMBL/GenBank/DDBJ databases">
        <title>Description and complete genome sequence of a novel strain predominating in hypersaline microbial mats and representing a new family of the Bacteriodetes phylum.</title>
        <authorList>
            <person name="Spring S."/>
            <person name="Bunk B."/>
            <person name="Sproer C."/>
            <person name="Klenk H.-P."/>
        </authorList>
    </citation>
    <scope>NUCLEOTIDE SEQUENCE [LARGE SCALE GENOMIC DNA]</scope>
    <source>
        <strain evidence="1 2">L21-Spi-D4</strain>
    </source>
</reference>
<dbReference type="Proteomes" id="UP000064893">
    <property type="component" value="Chromosome"/>
</dbReference>
<sequence>MLKPGKISYQQISIDGEAYKAAAPKVISASRATDIPAYFGTWFQEKHKKGYVERINPFSGKPYYISLQNAAAYVFWTKNPEPFFSVLKNFKKDFYFQFTLNNYDYTGLEPNVPLLDKRIDTFKQLADTYGSDRILWRFDPILLLPQMPAEVVISRIDTVAKRLVGYTRRMTISFLTLKSYRAARKRLANRYPEIANDPTKAIPTGNDREKILNYLQNLQKQWQIEDSDFTIKACAMPEDFTRYGIEPARCIDDHLLSGLFPNNKELMEFLGSPDLYGSRKPLPDDKGQRNHCHCIPSKDIGAYNTCRHGCLYCYANKF</sequence>
<proteinExistence type="predicted"/>
<organism evidence="1 2">
    <name type="scientific">Salinivirga cyanobacteriivorans</name>
    <dbReference type="NCBI Taxonomy" id="1307839"/>
    <lineage>
        <taxon>Bacteria</taxon>
        <taxon>Pseudomonadati</taxon>
        <taxon>Bacteroidota</taxon>
        <taxon>Bacteroidia</taxon>
        <taxon>Bacteroidales</taxon>
        <taxon>Salinivirgaceae</taxon>
        <taxon>Salinivirga</taxon>
    </lineage>
</organism>
<dbReference type="EMBL" id="CP013118">
    <property type="protein sequence ID" value="ALO15958.1"/>
    <property type="molecule type" value="Genomic_DNA"/>
</dbReference>
<protein>
    <recommendedName>
        <fullName evidence="3">DNA repair photolyase</fullName>
    </recommendedName>
</protein>
<dbReference type="AlphaFoldDB" id="A0A0S2I0Z0"/>